<dbReference type="RefSeq" id="WP_015270480.1">
    <property type="nucleotide sequence ID" value="NZ_BLJF01000001.1"/>
</dbReference>
<dbReference type="AlphaFoldDB" id="A0AAJ5HVK6"/>
<proteinExistence type="predicted"/>
<protein>
    <submittedName>
        <fullName evidence="1">Uncharacterized protein</fullName>
    </submittedName>
</protein>
<evidence type="ECO:0000313" key="1">
    <source>
        <dbReference type="EMBL" id="UUC16432.1"/>
    </source>
</evidence>
<organism evidence="1 2">
    <name type="scientific">Pseudomonas asiatica</name>
    <dbReference type="NCBI Taxonomy" id="2219225"/>
    <lineage>
        <taxon>Bacteria</taxon>
        <taxon>Pseudomonadati</taxon>
        <taxon>Pseudomonadota</taxon>
        <taxon>Gammaproteobacteria</taxon>
        <taxon>Pseudomonadales</taxon>
        <taxon>Pseudomonadaceae</taxon>
        <taxon>Pseudomonas</taxon>
    </lineage>
</organism>
<sequence length="122" mass="13769">MKDLITFTHLIYGKGLFEALAASVENWEELLDSRERPSFDNAWISNFKTLQGISYQEPNSEANVTVLREFAFKEMFRLTADAEIAGYISDDIGLLAEALAKGHLTTWCEKLLASYQSGHFPC</sequence>
<gene>
    <name evidence="1" type="ORF">NOV18_14250</name>
</gene>
<accession>A0AAJ5HVK6</accession>
<reference evidence="1" key="1">
    <citation type="submission" date="2022-07" db="EMBL/GenBank/DDBJ databases">
        <title>Complete genome of MD9.</title>
        <authorList>
            <person name="Cao G."/>
        </authorList>
    </citation>
    <scope>NUCLEOTIDE SEQUENCE</scope>
    <source>
        <strain evidence="1">MD9</strain>
    </source>
</reference>
<dbReference type="Proteomes" id="UP001058744">
    <property type="component" value="Chromosome"/>
</dbReference>
<name>A0AAJ5HVK6_9PSED</name>
<dbReference type="EMBL" id="CP101700">
    <property type="protein sequence ID" value="UUC16432.1"/>
    <property type="molecule type" value="Genomic_DNA"/>
</dbReference>
<evidence type="ECO:0000313" key="2">
    <source>
        <dbReference type="Proteomes" id="UP001058744"/>
    </source>
</evidence>